<reference evidence="2" key="1">
    <citation type="submission" date="2021-01" db="EMBL/GenBank/DDBJ databases">
        <authorList>
            <person name="Corre E."/>
            <person name="Pelletier E."/>
            <person name="Niang G."/>
            <person name="Scheremetjew M."/>
            <person name="Finn R."/>
            <person name="Kale V."/>
            <person name="Holt S."/>
            <person name="Cochrane G."/>
            <person name="Meng A."/>
            <person name="Brown T."/>
            <person name="Cohen L."/>
        </authorList>
    </citation>
    <scope>NUCLEOTIDE SEQUENCE</scope>
    <source>
        <strain evidence="2">CCMP3105</strain>
    </source>
</reference>
<name>A0A7S4UMS1_9DINO</name>
<dbReference type="InterPro" id="IPR036412">
    <property type="entry name" value="HAD-like_sf"/>
</dbReference>
<accession>A0A7S4UMS1</accession>
<dbReference type="InterPro" id="IPR023214">
    <property type="entry name" value="HAD_sf"/>
</dbReference>
<dbReference type="SFLD" id="SFLDS00003">
    <property type="entry name" value="Haloacid_Dehalogenase"/>
    <property type="match status" value="1"/>
</dbReference>
<sequence>MTRMDAALAGRSSRWRLVCASAGLAVVWRLPTALVLPAPRGVVSFDLDDTLWPTVRVVSGANRRLQQWLGTQLATEPGDVQAEMTSIRRARAAEAAARGVAAPPTNYRRMRGEGIKAAAAGAGLDAEFLERLAREGMAVWEQARHDCAEESLDPHAVPALQELQAQGLRLCAVTNGLGSTDFVPSLAPLFDFTHIAEGDLKKPHPHAFEQAVARYAPGTPWVHVGDSLRDDVGGATLAGLRTVLVQRETPSTASEEWLQSRKAAEKAKQAEAREVDRAALAAARVGVRISCLTDLAQAVQELFAPAQA</sequence>
<organism evidence="2">
    <name type="scientific">Alexandrium monilatum</name>
    <dbReference type="NCBI Taxonomy" id="311494"/>
    <lineage>
        <taxon>Eukaryota</taxon>
        <taxon>Sar</taxon>
        <taxon>Alveolata</taxon>
        <taxon>Dinophyceae</taxon>
        <taxon>Gonyaulacales</taxon>
        <taxon>Pyrocystaceae</taxon>
        <taxon>Alexandrium</taxon>
    </lineage>
</organism>
<dbReference type="InterPro" id="IPR051540">
    <property type="entry name" value="S-2-haloacid_dehalogenase"/>
</dbReference>
<dbReference type="Pfam" id="PF00702">
    <property type="entry name" value="Hydrolase"/>
    <property type="match status" value="1"/>
</dbReference>
<dbReference type="EMBL" id="HBNR01001627">
    <property type="protein sequence ID" value="CAE4561528.1"/>
    <property type="molecule type" value="Transcribed_RNA"/>
</dbReference>
<dbReference type="Gene3D" id="3.40.50.1000">
    <property type="entry name" value="HAD superfamily/HAD-like"/>
    <property type="match status" value="1"/>
</dbReference>
<dbReference type="PANTHER" id="PTHR43316:SF8">
    <property type="entry name" value="HAD FAMILY HYDROLASE"/>
    <property type="match status" value="1"/>
</dbReference>
<gene>
    <name evidence="2" type="ORF">AMON00008_LOCUS1147</name>
</gene>
<evidence type="ECO:0000256" key="1">
    <source>
        <dbReference type="ARBA" id="ARBA00022801"/>
    </source>
</evidence>
<dbReference type="SFLD" id="SFLDG01129">
    <property type="entry name" value="C1.5:_HAD__Beta-PGM__Phosphata"/>
    <property type="match status" value="1"/>
</dbReference>
<evidence type="ECO:0008006" key="3">
    <source>
        <dbReference type="Google" id="ProtNLM"/>
    </source>
</evidence>
<proteinExistence type="predicted"/>
<keyword evidence="1" id="KW-0378">Hydrolase</keyword>
<dbReference type="SUPFAM" id="SSF56784">
    <property type="entry name" value="HAD-like"/>
    <property type="match status" value="1"/>
</dbReference>
<dbReference type="PANTHER" id="PTHR43316">
    <property type="entry name" value="HYDROLASE, HALOACID DELAHOGENASE-RELATED"/>
    <property type="match status" value="1"/>
</dbReference>
<dbReference type="AlphaFoldDB" id="A0A7S4UMS1"/>
<dbReference type="InterPro" id="IPR006439">
    <property type="entry name" value="HAD-SF_hydro_IA"/>
</dbReference>
<evidence type="ECO:0000313" key="2">
    <source>
        <dbReference type="EMBL" id="CAE4561528.1"/>
    </source>
</evidence>
<dbReference type="Gene3D" id="1.20.120.1600">
    <property type="match status" value="1"/>
</dbReference>
<protein>
    <recommendedName>
        <fullName evidence="3">Haloacid dehalogenase-like hydrolase domain-containing protein 3</fullName>
    </recommendedName>
</protein>
<dbReference type="NCBIfam" id="TIGR01549">
    <property type="entry name" value="HAD-SF-IA-v1"/>
    <property type="match status" value="1"/>
</dbReference>
<dbReference type="GO" id="GO:0016787">
    <property type="term" value="F:hydrolase activity"/>
    <property type="evidence" value="ECO:0007669"/>
    <property type="project" value="UniProtKB-KW"/>
</dbReference>